<evidence type="ECO:0000259" key="3">
    <source>
        <dbReference type="Pfam" id="PF17482"/>
    </source>
</evidence>
<dbReference type="Proteomes" id="UP000323257">
    <property type="component" value="Unassembled WGS sequence"/>
</dbReference>
<evidence type="ECO:0000313" key="4">
    <source>
        <dbReference type="EMBL" id="TYP79676.1"/>
    </source>
</evidence>
<reference evidence="4 5" key="1">
    <citation type="submission" date="2019-07" db="EMBL/GenBank/DDBJ databases">
        <title>Genomic Encyclopedia of Type Strains, Phase III (KMG-III): the genomes of soil and plant-associated and newly described type strains.</title>
        <authorList>
            <person name="Whitman W."/>
        </authorList>
    </citation>
    <scope>NUCLEOTIDE SEQUENCE [LARGE SCALE GENOMIC DNA]</scope>
    <source>
        <strain evidence="4 5">BL24</strain>
    </source>
</reference>
<evidence type="ECO:0000313" key="5">
    <source>
        <dbReference type="Proteomes" id="UP000323257"/>
    </source>
</evidence>
<comment type="similarity">
    <text evidence="1">Belongs to the myoviridae tail sheath protein family.</text>
</comment>
<sequence length="599" mass="64689">MRAANLIRSAGSGGSAKPGIMAEYLSPGVYVEEFESGARPLQGASTSTAGFIGLAQRGATEGLPELVTSFAEFKRLFGSYLSENAFGPYRFLAYAVEQFFMNGGSRCFVMRVAPKDARASVNTSAEAGVLALSATNPGAWGDQIRAELLPASKAKTQIYEIIGEPEASKRYRVKSNAGFNAGDIVAFDDAAGKQYNRVVSSQDNIIELEQPLEGGLEVVDNSLLPAKVLSTCEVTLNIFCGNEAESFDKMSLNAAAANHIVKVMERSGLLNAADLSTESSEAVPPFTVICGLPEAAGKYDIVFGGGSDGSVASLSASDFVGEDNGPGRRTGIQSFIDNDVVSIMAIPGVTDPNVQVQLVAHCENLGSRFAILDIPREKTKVADVLTHRNIFDSSYCAMYNPWLQVFDPLDKRNIFIPPSGTVAGIYSRSDQTRGVQKAPANEVLRGVVGLEVQYNNGEQDILNPAGVNLIRSFTGQGIRIWGARTCSSNSLWKYVNVRRLFIFIEESIKNGTSWVVFEPNNDQLWARVQRTIDAFLTRVWRDGALMGTSPAEAFYINIGRETMTQDDIDNGRLICVIGVAPVKPAEFVVFRITQKTGSE</sequence>
<dbReference type="Pfam" id="PF17482">
    <property type="entry name" value="Phage_sheath_1C"/>
    <property type="match status" value="1"/>
</dbReference>
<dbReference type="PANTHER" id="PTHR35861:SF1">
    <property type="entry name" value="PHAGE TAIL SHEATH PROTEIN"/>
    <property type="match status" value="1"/>
</dbReference>
<dbReference type="Pfam" id="PF04984">
    <property type="entry name" value="Phage_sheath_1"/>
    <property type="match status" value="1"/>
</dbReference>
<evidence type="ECO:0000256" key="1">
    <source>
        <dbReference type="ARBA" id="ARBA00008005"/>
    </source>
</evidence>
<comment type="caution">
    <text evidence="4">The sequence shown here is derived from an EMBL/GenBank/DDBJ whole genome shotgun (WGS) entry which is preliminary data.</text>
</comment>
<organism evidence="4 5">
    <name type="scientific">Paenibacillus methanolicus</name>
    <dbReference type="NCBI Taxonomy" id="582686"/>
    <lineage>
        <taxon>Bacteria</taxon>
        <taxon>Bacillati</taxon>
        <taxon>Bacillota</taxon>
        <taxon>Bacilli</taxon>
        <taxon>Bacillales</taxon>
        <taxon>Paenibacillaceae</taxon>
        <taxon>Paenibacillus</taxon>
    </lineage>
</organism>
<feature type="domain" description="Tail sheath protein C-terminal" evidence="3">
    <location>
        <begin position="487"/>
        <end position="594"/>
    </location>
</feature>
<evidence type="ECO:0000259" key="2">
    <source>
        <dbReference type="Pfam" id="PF04984"/>
    </source>
</evidence>
<name>A0A5S5CIQ1_9BACL</name>
<keyword evidence="5" id="KW-1185">Reference proteome</keyword>
<proteinExistence type="inferred from homology"/>
<dbReference type="Gene3D" id="3.40.50.11780">
    <property type="match status" value="2"/>
</dbReference>
<dbReference type="InterPro" id="IPR035089">
    <property type="entry name" value="Phage_sheath_subtilisin"/>
</dbReference>
<dbReference type="EMBL" id="VNHS01000001">
    <property type="protein sequence ID" value="TYP79676.1"/>
    <property type="molecule type" value="Genomic_DNA"/>
</dbReference>
<feature type="domain" description="Tail sheath protein subtilisin-like" evidence="2">
    <location>
        <begin position="338"/>
        <end position="486"/>
    </location>
</feature>
<accession>A0A5S5CIQ1</accession>
<dbReference type="InterPro" id="IPR020287">
    <property type="entry name" value="Tail_sheath_C"/>
</dbReference>
<protein>
    <recommendedName>
        <fullName evidence="6">Tail sheath protein C-terminal domain-containing protein</fullName>
    </recommendedName>
</protein>
<dbReference type="AlphaFoldDB" id="A0A5S5CIQ1"/>
<dbReference type="PANTHER" id="PTHR35861">
    <property type="match status" value="1"/>
</dbReference>
<evidence type="ECO:0008006" key="6">
    <source>
        <dbReference type="Google" id="ProtNLM"/>
    </source>
</evidence>
<gene>
    <name evidence="4" type="ORF">BCM02_101797</name>
</gene>
<dbReference type="InterPro" id="IPR052042">
    <property type="entry name" value="Tail_sheath_structural"/>
</dbReference>